<proteinExistence type="predicted"/>
<dbReference type="AlphaFoldDB" id="A0A9Q0N5D2"/>
<evidence type="ECO:0000313" key="3">
    <source>
        <dbReference type="Proteomes" id="UP001151699"/>
    </source>
</evidence>
<accession>A0A9Q0N5D2</accession>
<dbReference type="EMBL" id="WJQU01000002">
    <property type="protein sequence ID" value="KAJ6643805.1"/>
    <property type="molecule type" value="Genomic_DNA"/>
</dbReference>
<dbReference type="OrthoDB" id="8248484at2759"/>
<keyword evidence="3" id="KW-1185">Reference proteome</keyword>
<feature type="region of interest" description="Disordered" evidence="1">
    <location>
        <begin position="400"/>
        <end position="428"/>
    </location>
</feature>
<evidence type="ECO:0000256" key="1">
    <source>
        <dbReference type="SAM" id="MobiDB-lite"/>
    </source>
</evidence>
<name>A0A9Q0N5D2_9DIPT</name>
<reference evidence="2" key="1">
    <citation type="submission" date="2022-07" db="EMBL/GenBank/DDBJ databases">
        <authorList>
            <person name="Trinca V."/>
            <person name="Uliana J.V.C."/>
            <person name="Torres T.T."/>
            <person name="Ward R.J."/>
            <person name="Monesi N."/>
        </authorList>
    </citation>
    <scope>NUCLEOTIDE SEQUENCE</scope>
    <source>
        <strain evidence="2">HSMRA1968</strain>
        <tissue evidence="2">Whole embryos</tissue>
    </source>
</reference>
<dbReference type="Proteomes" id="UP001151699">
    <property type="component" value="Chromosome B"/>
</dbReference>
<gene>
    <name evidence="2" type="ORF">Bhyg_08770</name>
</gene>
<comment type="caution">
    <text evidence="2">The sequence shown here is derived from an EMBL/GenBank/DDBJ whole genome shotgun (WGS) entry which is preliminary data.</text>
</comment>
<dbReference type="PANTHER" id="PTHR37015">
    <property type="entry name" value="REVERSE TRANSCRIPTASE DOMAIN-CONTAINING PROTEIN"/>
    <property type="match status" value="1"/>
</dbReference>
<evidence type="ECO:0000313" key="2">
    <source>
        <dbReference type="EMBL" id="KAJ6643805.1"/>
    </source>
</evidence>
<sequence>MSSLFRNILQQVTQEKLEELKVRKDLSSNYFNPILTKIADPSITPRDALQVLYTAIKDYPLQDIVDSTLLENLKYVLQNNQDDPSISSQLMVNWVDKVKQEILFSLRQCDYSYLYGSLLSEWLEAEDRKAEAPSPDASNSTEESELKKKTATNAIKTLIFNQPKIDGLGEKFKSALSGELFNFEGNVEGQNILKAIQQETKDYFDVDKFVVSSYDVQCCIRGLRTGDLLSLDKKTALKELSVNSEALSEVASLLTNRLKNLGRWNWPSSTETVEVRRGLAGEYKPYLNEDIITALFLQYVGVQWASYFKRQFLTLYRSKVWTKAFCLPESIEAKRNSFYERTFLSTLPDSMALQENKLQDEYAKIEADDVASDYVPQSALFTSSSGIGAQFPGSGSAGQLYPEAGGSQYPGPGGSQYPGAPGSIYPVGGGSQYPGAGGPSYGPGGPGSYYPYRGPYRNNNYEKTFPTSTSNIDFKQEFLHILSTEIRLNQVIHPEKPFVVVQANLESFGPSIVHDAVLTTLEFLGVSEKWIGFFKKFLQPKVKFAADEEASTVVRGAPTSHVLSSLFGEMLLFVLDFYVNQKCDGMRIYRIADEFWFWSDETKNITEAWRIINGYGGFVGLKIHKNQSGSVSVCSEEMLATAGVSKDTPISGPSPLPRKSIHWGYLKLHSNGTFIIDQKAIEKFLEEMQDLLNKSTCVLEWINIFNKYLEFFVRNFGKCALVSGKQHLDQIIAALRIIYVGLFGSEDGNPVEEIKSRFDILKSADIVDVWAYWPLERGGLGLVNPFIGIIALREALVDNNDEDNFTKLPLKDKDLWEEMKENYERKYGSYTRGSYPGGTLLEKLPTWTEYIQKRETELSHWYFRYLHLLDRPAPKTPTVSDKFWKLDAPIPQEEFEKNYMMWLFTYYETQLILHFGSVKFINSKLLPMSMIATIQKTKVQH</sequence>
<protein>
    <recommendedName>
        <fullName evidence="4">Reverse transcriptase domain-containing protein</fullName>
    </recommendedName>
</protein>
<organism evidence="2 3">
    <name type="scientific">Pseudolycoriella hygida</name>
    <dbReference type="NCBI Taxonomy" id="35572"/>
    <lineage>
        <taxon>Eukaryota</taxon>
        <taxon>Metazoa</taxon>
        <taxon>Ecdysozoa</taxon>
        <taxon>Arthropoda</taxon>
        <taxon>Hexapoda</taxon>
        <taxon>Insecta</taxon>
        <taxon>Pterygota</taxon>
        <taxon>Neoptera</taxon>
        <taxon>Endopterygota</taxon>
        <taxon>Diptera</taxon>
        <taxon>Nematocera</taxon>
        <taxon>Sciaroidea</taxon>
        <taxon>Sciaridae</taxon>
        <taxon>Pseudolycoriella</taxon>
    </lineage>
</organism>
<dbReference type="PANTHER" id="PTHR37015:SF2">
    <property type="entry name" value="REVERSE TRANSCRIPTASE DOMAIN-CONTAINING PROTEIN"/>
    <property type="match status" value="1"/>
</dbReference>
<evidence type="ECO:0008006" key="4">
    <source>
        <dbReference type="Google" id="ProtNLM"/>
    </source>
</evidence>